<organism evidence="2">
    <name type="scientific">uncultured Caudovirales phage</name>
    <dbReference type="NCBI Taxonomy" id="2100421"/>
    <lineage>
        <taxon>Viruses</taxon>
        <taxon>Duplodnaviria</taxon>
        <taxon>Heunggongvirae</taxon>
        <taxon>Uroviricota</taxon>
        <taxon>Caudoviricetes</taxon>
        <taxon>Peduoviridae</taxon>
        <taxon>Maltschvirus</taxon>
        <taxon>Maltschvirus maltsch</taxon>
    </lineage>
</organism>
<reference evidence="2" key="1">
    <citation type="submission" date="2020-05" db="EMBL/GenBank/DDBJ databases">
        <authorList>
            <person name="Chiriac C."/>
            <person name="Salcher M."/>
            <person name="Ghai R."/>
            <person name="Kavagutti S V."/>
        </authorList>
    </citation>
    <scope>NUCLEOTIDE SEQUENCE</scope>
</reference>
<gene>
    <name evidence="2" type="ORF">UFOVP238_33</name>
</gene>
<sequence length="52" mass="6076">MKRSKVRKGTPPTWRKPDSWNNYEDDSHERWCSCGECFAFAEIVLNLKSTGL</sequence>
<feature type="region of interest" description="Disordered" evidence="1">
    <location>
        <begin position="1"/>
        <end position="26"/>
    </location>
</feature>
<proteinExistence type="predicted"/>
<evidence type="ECO:0000256" key="1">
    <source>
        <dbReference type="SAM" id="MobiDB-lite"/>
    </source>
</evidence>
<accession>A0A6J7WU52</accession>
<dbReference type="EMBL" id="LR798283">
    <property type="protein sequence ID" value="CAB5220355.1"/>
    <property type="molecule type" value="Genomic_DNA"/>
</dbReference>
<name>A0A6J7WU52_9CAUD</name>
<evidence type="ECO:0000313" key="2">
    <source>
        <dbReference type="EMBL" id="CAB5220355.1"/>
    </source>
</evidence>
<protein>
    <submittedName>
        <fullName evidence="2">Uncharacterized protein</fullName>
    </submittedName>
</protein>